<gene>
    <name evidence="3" type="ORF">CBRE1094_LOCUS27378</name>
</gene>
<feature type="transmembrane region" description="Helical" evidence="1">
    <location>
        <begin position="311"/>
        <end position="329"/>
    </location>
</feature>
<organism evidence="3">
    <name type="scientific">Haptolina brevifila</name>
    <dbReference type="NCBI Taxonomy" id="156173"/>
    <lineage>
        <taxon>Eukaryota</taxon>
        <taxon>Haptista</taxon>
        <taxon>Haptophyta</taxon>
        <taxon>Prymnesiophyceae</taxon>
        <taxon>Prymnesiales</taxon>
        <taxon>Prymnesiaceae</taxon>
        <taxon>Haptolina</taxon>
    </lineage>
</organism>
<keyword evidence="1" id="KW-1133">Transmembrane helix</keyword>
<accession>A0A7S2HJS0</accession>
<name>A0A7S2HJS0_9EUKA</name>
<feature type="signal peptide" evidence="2">
    <location>
        <begin position="1"/>
        <end position="27"/>
    </location>
</feature>
<dbReference type="GO" id="GO:0008237">
    <property type="term" value="F:metallopeptidase activity"/>
    <property type="evidence" value="ECO:0007669"/>
    <property type="project" value="InterPro"/>
</dbReference>
<protein>
    <recommendedName>
        <fullName evidence="4">Peptidase M10 metallopeptidase domain-containing protein</fullName>
    </recommendedName>
</protein>
<evidence type="ECO:0000256" key="2">
    <source>
        <dbReference type="SAM" id="SignalP"/>
    </source>
</evidence>
<feature type="transmembrane region" description="Helical" evidence="1">
    <location>
        <begin position="245"/>
        <end position="264"/>
    </location>
</feature>
<dbReference type="SUPFAM" id="SSF55486">
    <property type="entry name" value="Metalloproteases ('zincins'), catalytic domain"/>
    <property type="match status" value="1"/>
</dbReference>
<feature type="chain" id="PRO_5030572937" description="Peptidase M10 metallopeptidase domain-containing protein" evidence="2">
    <location>
        <begin position="28"/>
        <end position="530"/>
    </location>
</feature>
<reference evidence="3" key="1">
    <citation type="submission" date="2021-01" db="EMBL/GenBank/DDBJ databases">
        <authorList>
            <person name="Corre E."/>
            <person name="Pelletier E."/>
            <person name="Niang G."/>
            <person name="Scheremetjew M."/>
            <person name="Finn R."/>
            <person name="Kale V."/>
            <person name="Holt S."/>
            <person name="Cochrane G."/>
            <person name="Meng A."/>
            <person name="Brown T."/>
            <person name="Cohen L."/>
        </authorList>
    </citation>
    <scope>NUCLEOTIDE SEQUENCE</scope>
    <source>
        <strain evidence="3">UTEX LB 985</strain>
    </source>
</reference>
<dbReference type="InterPro" id="IPR024079">
    <property type="entry name" value="MetalloPept_cat_dom_sf"/>
</dbReference>
<proteinExistence type="predicted"/>
<feature type="transmembrane region" description="Helical" evidence="1">
    <location>
        <begin position="461"/>
        <end position="479"/>
    </location>
</feature>
<evidence type="ECO:0008006" key="4">
    <source>
        <dbReference type="Google" id="ProtNLM"/>
    </source>
</evidence>
<sequence>MGSLGRSWRSRAMQCSLFALLLPGARAWISTSQARFGATIEGIYNESLGLVLDVELTVARQQSLGYRWTLPDNARDNRGLGGSITWAWDKDLCDRMLPLTRDSFWGVSLVNCNTMKETMKRAFEVWAMNHRYIKFTDVSDRCATAGQLNENCTYAEIWVTSFGSRGQTEASFSYQTWPVNFPADFRSTSGQAPFRMFGPHRADRPVAEVQRATIAFQTQGICWYLDSAFCSAMHGTKGVGSAESYAIGVTLWFMLWAVAMFWMAREFFIAMKGTLRMSLMGNKDFVADSGFSQGWEAFVIVLSEHCSPVGLGLRLMLIIFPWPFLVGILNMCWDCFDFEAAAAHEIGHLLGLGSPDLVPGETMPGFPALGQNSYHAGLAAGIPLDASSCLNPWTDVHPGVPPGSSVSLRPSIMEDFTTSNPRSCLTDDDLEALNVLYPDCDGGTTTPLCQEANFNIGTIKVLLYFFVPFCFGLLVAFVFRFGARRYLRWLGGVRSSYPTESDVKTRIDPQKTDVASRSATQSVALTVINE</sequence>
<keyword evidence="1" id="KW-0472">Membrane</keyword>
<dbReference type="EMBL" id="HBGU01050252">
    <property type="protein sequence ID" value="CAD9492406.1"/>
    <property type="molecule type" value="Transcribed_RNA"/>
</dbReference>
<evidence type="ECO:0000313" key="3">
    <source>
        <dbReference type="EMBL" id="CAD9492406.1"/>
    </source>
</evidence>
<keyword evidence="1" id="KW-0812">Transmembrane</keyword>
<keyword evidence="2" id="KW-0732">Signal</keyword>
<evidence type="ECO:0000256" key="1">
    <source>
        <dbReference type="SAM" id="Phobius"/>
    </source>
</evidence>
<dbReference type="Gene3D" id="3.40.390.10">
    <property type="entry name" value="Collagenase (Catalytic Domain)"/>
    <property type="match status" value="1"/>
</dbReference>
<dbReference type="AlphaFoldDB" id="A0A7S2HJS0"/>